<dbReference type="SMART" id="SM00245">
    <property type="entry name" value="TSPc"/>
    <property type="match status" value="1"/>
</dbReference>
<feature type="domain" description="PDZ" evidence="7">
    <location>
        <begin position="72"/>
        <end position="148"/>
    </location>
</feature>
<keyword evidence="4 5" id="KW-0720">Serine protease</keyword>
<comment type="caution">
    <text evidence="8">The sequence shown here is derived from an EMBL/GenBank/DDBJ whole genome shotgun (WGS) entry which is preliminary data.</text>
</comment>
<sequence>MKKLLQVVTIVIAATICAAAGTRSKKNSISRNLDIFSSVFKEMQTFYVDTIDADKAVTTAINAMLAELDPYTVYMPKNETEEFRSMSTGEFGGIGSYIMQRNGNVYISGPHRDTPAFRAGLRHGDLIVAIDGDTMLGKTHTEVSARLKGDPGTKLHVSLRRPYAGADSVIEVDMVREKIRIPSVPYFGMLQGDDKVGYISLTSYSETTGDEVRKALSSLLDDGARSIVLDLRGNPGGLVESAVKVVGNFVPKGTEVLRTRGRGVLNEKVYKTTGAALDTKVPLAILIDGESASAAEITAGALQDLDRAVVVGDRSYGKGLVQITRDIPYEGSLKVTMARYYIPSGRLIQAIDYSHRDEEGRVTRIPDSLTNEFRTSGGRIVRDGGGITPDVKVDYPEASRLTYNIVSGFWAFDFANRYYAEHPDEMPDVSTFTITDSVYEDFKRSIDPERFRYDRVCEMMLDRLRQAAKIEGYEGDSLNAQFAVLEKMLKHSLSADLDTHRKAIEPLLVREIVERYCQEPGRIASSLRFDPGIDSVRSVLATPGRVEEILKPAGK</sequence>
<dbReference type="Pfam" id="PF17820">
    <property type="entry name" value="PDZ_6"/>
    <property type="match status" value="1"/>
</dbReference>
<dbReference type="Proteomes" id="UP000244925">
    <property type="component" value="Unassembled WGS sequence"/>
</dbReference>
<feature type="chain" id="PRO_5016144652" evidence="6">
    <location>
        <begin position="20"/>
        <end position="555"/>
    </location>
</feature>
<dbReference type="GO" id="GO:0007165">
    <property type="term" value="P:signal transduction"/>
    <property type="evidence" value="ECO:0007669"/>
    <property type="project" value="TreeGrafter"/>
</dbReference>
<evidence type="ECO:0000256" key="1">
    <source>
        <dbReference type="ARBA" id="ARBA00009179"/>
    </source>
</evidence>
<keyword evidence="9" id="KW-1185">Reference proteome</keyword>
<dbReference type="SUPFAM" id="SSF50156">
    <property type="entry name" value="PDZ domain-like"/>
    <property type="match status" value="1"/>
</dbReference>
<dbReference type="EMBL" id="PUBV01000002">
    <property type="protein sequence ID" value="PWB09332.1"/>
    <property type="molecule type" value="Genomic_DNA"/>
</dbReference>
<dbReference type="NCBIfam" id="TIGR00225">
    <property type="entry name" value="prc"/>
    <property type="match status" value="1"/>
</dbReference>
<dbReference type="CDD" id="cd06782">
    <property type="entry name" value="cpPDZ_CPP-like"/>
    <property type="match status" value="1"/>
</dbReference>
<dbReference type="InterPro" id="IPR029045">
    <property type="entry name" value="ClpP/crotonase-like_dom_sf"/>
</dbReference>
<evidence type="ECO:0000256" key="2">
    <source>
        <dbReference type="ARBA" id="ARBA00022670"/>
    </source>
</evidence>
<dbReference type="InterPro" id="IPR001478">
    <property type="entry name" value="PDZ"/>
</dbReference>
<dbReference type="RefSeq" id="WP_107034954.1">
    <property type="nucleotide sequence ID" value="NZ_CAONGC010000005.1"/>
</dbReference>
<evidence type="ECO:0000256" key="6">
    <source>
        <dbReference type="SAM" id="SignalP"/>
    </source>
</evidence>
<dbReference type="Gene3D" id="3.30.750.44">
    <property type="match status" value="1"/>
</dbReference>
<evidence type="ECO:0000256" key="3">
    <source>
        <dbReference type="ARBA" id="ARBA00022801"/>
    </source>
</evidence>
<evidence type="ECO:0000256" key="4">
    <source>
        <dbReference type="ARBA" id="ARBA00022825"/>
    </source>
</evidence>
<dbReference type="GeneID" id="93425370"/>
<reference evidence="9" key="1">
    <citation type="submission" date="2018-02" db="EMBL/GenBank/DDBJ databases">
        <authorList>
            <person name="Clavel T."/>
            <person name="Strowig T."/>
        </authorList>
    </citation>
    <scope>NUCLEOTIDE SEQUENCE [LARGE SCALE GENOMIC DNA]</scope>
    <source>
        <strain evidence="9">DSM 100764</strain>
    </source>
</reference>
<dbReference type="InterPro" id="IPR036034">
    <property type="entry name" value="PDZ_sf"/>
</dbReference>
<keyword evidence="3 5" id="KW-0378">Hydrolase</keyword>
<dbReference type="Gene3D" id="3.90.226.10">
    <property type="entry name" value="2-enoyl-CoA Hydratase, Chain A, domain 1"/>
    <property type="match status" value="1"/>
</dbReference>
<dbReference type="PROSITE" id="PS50106">
    <property type="entry name" value="PDZ"/>
    <property type="match status" value="1"/>
</dbReference>
<dbReference type="GO" id="GO:0008236">
    <property type="term" value="F:serine-type peptidase activity"/>
    <property type="evidence" value="ECO:0007669"/>
    <property type="project" value="UniProtKB-KW"/>
</dbReference>
<accession>A0A2V1J057</accession>
<dbReference type="Gene3D" id="2.30.42.10">
    <property type="match status" value="1"/>
</dbReference>
<dbReference type="GO" id="GO:0030288">
    <property type="term" value="C:outer membrane-bounded periplasmic space"/>
    <property type="evidence" value="ECO:0007669"/>
    <property type="project" value="TreeGrafter"/>
</dbReference>
<keyword evidence="6" id="KW-0732">Signal</keyword>
<dbReference type="Pfam" id="PF03572">
    <property type="entry name" value="Peptidase_S41"/>
    <property type="match status" value="1"/>
</dbReference>
<dbReference type="InterPro" id="IPR004447">
    <property type="entry name" value="Peptidase_S41A"/>
</dbReference>
<dbReference type="InterPro" id="IPR055210">
    <property type="entry name" value="CtpA/B_N"/>
</dbReference>
<dbReference type="Pfam" id="PF22694">
    <property type="entry name" value="CtpB_N-like"/>
    <property type="match status" value="1"/>
</dbReference>
<organism evidence="8 9">
    <name type="scientific">Paramuribaculum intestinale</name>
    <dbReference type="NCBI Taxonomy" id="2094151"/>
    <lineage>
        <taxon>Bacteria</taxon>
        <taxon>Pseudomonadati</taxon>
        <taxon>Bacteroidota</taxon>
        <taxon>Bacteroidia</taxon>
        <taxon>Bacteroidales</taxon>
        <taxon>Muribaculaceae</taxon>
        <taxon>Paramuribaculum</taxon>
    </lineage>
</organism>
<evidence type="ECO:0000313" key="9">
    <source>
        <dbReference type="Proteomes" id="UP000244925"/>
    </source>
</evidence>
<dbReference type="GO" id="GO:0004175">
    <property type="term" value="F:endopeptidase activity"/>
    <property type="evidence" value="ECO:0007669"/>
    <property type="project" value="TreeGrafter"/>
</dbReference>
<gene>
    <name evidence="8" type="ORF">C5O25_01430</name>
</gene>
<dbReference type="SUPFAM" id="SSF52096">
    <property type="entry name" value="ClpP/crotonase"/>
    <property type="match status" value="1"/>
</dbReference>
<keyword evidence="2 5" id="KW-0645">Protease</keyword>
<dbReference type="AlphaFoldDB" id="A0A2V1J057"/>
<dbReference type="InterPro" id="IPR005151">
    <property type="entry name" value="Tail-specific_protease"/>
</dbReference>
<evidence type="ECO:0000313" key="8">
    <source>
        <dbReference type="EMBL" id="PWB09332.1"/>
    </source>
</evidence>
<dbReference type="GO" id="GO:0006508">
    <property type="term" value="P:proteolysis"/>
    <property type="evidence" value="ECO:0007669"/>
    <property type="project" value="UniProtKB-KW"/>
</dbReference>
<protein>
    <submittedName>
        <fullName evidence="8">S41 family peptidase</fullName>
    </submittedName>
</protein>
<name>A0A2V1J057_9BACT</name>
<comment type="similarity">
    <text evidence="1 5">Belongs to the peptidase S41A family.</text>
</comment>
<evidence type="ECO:0000259" key="7">
    <source>
        <dbReference type="PROSITE" id="PS50106"/>
    </source>
</evidence>
<dbReference type="CDD" id="cd07560">
    <property type="entry name" value="Peptidase_S41_CPP"/>
    <property type="match status" value="1"/>
</dbReference>
<dbReference type="SMART" id="SM00228">
    <property type="entry name" value="PDZ"/>
    <property type="match status" value="1"/>
</dbReference>
<dbReference type="PANTHER" id="PTHR32060">
    <property type="entry name" value="TAIL-SPECIFIC PROTEASE"/>
    <property type="match status" value="1"/>
</dbReference>
<dbReference type="InterPro" id="IPR041489">
    <property type="entry name" value="PDZ_6"/>
</dbReference>
<proteinExistence type="inferred from homology"/>
<evidence type="ECO:0000256" key="5">
    <source>
        <dbReference type="RuleBase" id="RU004404"/>
    </source>
</evidence>
<feature type="signal peptide" evidence="6">
    <location>
        <begin position="1"/>
        <end position="19"/>
    </location>
</feature>
<dbReference type="PANTHER" id="PTHR32060:SF30">
    <property type="entry name" value="CARBOXY-TERMINAL PROCESSING PROTEASE CTPA"/>
    <property type="match status" value="1"/>
</dbReference>